<dbReference type="Pfam" id="PF08349">
    <property type="entry name" value="DUF1722"/>
    <property type="match status" value="1"/>
</dbReference>
<evidence type="ECO:0000313" key="3">
    <source>
        <dbReference type="Proteomes" id="UP000504724"/>
    </source>
</evidence>
<evidence type="ECO:0000313" key="2">
    <source>
        <dbReference type="EMBL" id="QKI89957.1"/>
    </source>
</evidence>
<sequence>MNQAINRRYPQVAFPKPKIAVSDCLLGTECRYNGGHAQYDFVRYKLADYVEFKRFCPEAAVIGTPRETVRLVGVEGEIRVMGPKSGSDYTDGLQDYTDKKMRFFHQQEIDGAVVKSRSPSCGLERIKVYRPTGEWFGSQDPMDAGLFTKNLRREFPMIAIEEEGRLQDAWLRENFMLHIFSAARWREFVHSDPSVAELQSFHRDHKYLLLSKNEGLYRKMGPIVAEAAKANLSESLQRYGELFLQAVGTSTSRGKMVNAIEHMYGYFKDQLGESEKEFYQQTLAEFKLGIVPLVSVMKLIEQWIHHFGSDYLATQKIIHPYPAELALRSSVNAYRDFKKK</sequence>
<feature type="domain" description="DUF1722" evidence="1">
    <location>
        <begin position="206"/>
        <end position="322"/>
    </location>
</feature>
<dbReference type="Proteomes" id="UP000504724">
    <property type="component" value="Chromosome"/>
</dbReference>
<dbReference type="PANTHER" id="PTHR30087">
    <property type="entry name" value="INNER MEMBRANE PROTEIN"/>
    <property type="match status" value="1"/>
</dbReference>
<dbReference type="InterPro" id="IPR013560">
    <property type="entry name" value="DUF1722"/>
</dbReference>
<keyword evidence="3" id="KW-1185">Reference proteome</keyword>
<gene>
    <name evidence="2" type="ORF">HQN79_10425</name>
</gene>
<evidence type="ECO:0000259" key="1">
    <source>
        <dbReference type="Pfam" id="PF08349"/>
    </source>
</evidence>
<dbReference type="EMBL" id="CP054020">
    <property type="protein sequence ID" value="QKI89957.1"/>
    <property type="molecule type" value="Genomic_DNA"/>
</dbReference>
<dbReference type="InterPro" id="IPR007553">
    <property type="entry name" value="2-thiour_desulf"/>
</dbReference>
<dbReference type="AlphaFoldDB" id="A0A7D4NSG8"/>
<dbReference type="RefSeq" id="WP_173286271.1">
    <property type="nucleotide sequence ID" value="NZ_CP054020.1"/>
</dbReference>
<dbReference type="Pfam" id="PF04463">
    <property type="entry name" value="2-thiour_desulf"/>
    <property type="match status" value="1"/>
</dbReference>
<proteinExistence type="predicted"/>
<reference evidence="2 3" key="1">
    <citation type="submission" date="2020-05" db="EMBL/GenBank/DDBJ databases">
        <title>Thiomicrorhabdus sediminis sp.nov. and Thiomicrorhabdus xiamenensis sp.nov., novel sulfur-oxidizing bacteria isolated from coastal sediment.</title>
        <authorList>
            <person name="Liu X."/>
        </authorList>
    </citation>
    <scope>NUCLEOTIDE SEQUENCE [LARGE SCALE GENOMIC DNA]</scope>
    <source>
        <strain evidence="2 3">G2</strain>
    </source>
</reference>
<organism evidence="2 3">
    <name type="scientific">Thiomicrorhabdus xiamenensis</name>
    <dbReference type="NCBI Taxonomy" id="2739063"/>
    <lineage>
        <taxon>Bacteria</taxon>
        <taxon>Pseudomonadati</taxon>
        <taxon>Pseudomonadota</taxon>
        <taxon>Gammaproteobacteria</taxon>
        <taxon>Thiotrichales</taxon>
        <taxon>Piscirickettsiaceae</taxon>
        <taxon>Thiomicrorhabdus</taxon>
    </lineage>
</organism>
<dbReference type="KEGG" id="txa:HQN79_10425"/>
<accession>A0A7D4NSG8</accession>
<dbReference type="PANTHER" id="PTHR30087:SF0">
    <property type="entry name" value="INNER MEMBRANE PROTEIN"/>
    <property type="match status" value="1"/>
</dbReference>
<name>A0A7D4NSG8_9GAMM</name>
<protein>
    <submittedName>
        <fullName evidence="2">DUF523 and DUF1722 domain-containing protein</fullName>
    </submittedName>
</protein>